<dbReference type="EMBL" id="QQNA01000290">
    <property type="protein sequence ID" value="RDG34667.1"/>
    <property type="molecule type" value="Genomic_DNA"/>
</dbReference>
<protein>
    <recommendedName>
        <fullName evidence="2">4Fe-4S Wbl-type domain-containing protein</fullName>
    </recommendedName>
</protein>
<dbReference type="PROSITE" id="PS51674">
    <property type="entry name" value="4FE4S_WBL"/>
    <property type="match status" value="1"/>
</dbReference>
<comment type="caution">
    <text evidence="3">The sequence shown here is derived from an EMBL/GenBank/DDBJ whole genome shotgun (WGS) entry which is preliminary data.</text>
</comment>
<feature type="region of interest" description="Disordered" evidence="1">
    <location>
        <begin position="84"/>
        <end position="107"/>
    </location>
</feature>
<feature type="domain" description="4Fe-4S Wbl-type" evidence="2">
    <location>
        <begin position="11"/>
        <end position="73"/>
    </location>
</feature>
<reference evidence="3 4" key="1">
    <citation type="submission" date="2018-07" db="EMBL/GenBank/DDBJ databases">
        <title>Streptomyces species from bats.</title>
        <authorList>
            <person name="Dunlap C."/>
        </authorList>
    </citation>
    <scope>NUCLEOTIDE SEQUENCE [LARGE SCALE GENOMIC DNA]</scope>
    <source>
        <strain evidence="3 4">AC230</strain>
    </source>
</reference>
<organism evidence="3 4">
    <name type="scientific">Streptomyces corynorhini</name>
    <dbReference type="NCBI Taxonomy" id="2282652"/>
    <lineage>
        <taxon>Bacteria</taxon>
        <taxon>Bacillati</taxon>
        <taxon>Actinomycetota</taxon>
        <taxon>Actinomycetes</taxon>
        <taxon>Kitasatosporales</taxon>
        <taxon>Streptomycetaceae</taxon>
        <taxon>Streptomyces</taxon>
    </lineage>
</organism>
<evidence type="ECO:0000256" key="1">
    <source>
        <dbReference type="SAM" id="MobiDB-lite"/>
    </source>
</evidence>
<keyword evidence="4" id="KW-1185">Reference proteome</keyword>
<sequence length="197" mass="21282">MVGGDWRARAICPPHAALFGSERAEDYKAATAICLRCPVREACLVAAMDEEDGTGLVRRAGVRGALTPTQRHALHRADQRAAARARLAEEKAGLSDVSGPPSPAVERPDLATAWRRSVRQTRHGGHLVWTGPLDKSRRPALRHGGQRHPVLTVAFRTLHGREPHGTVRTTCGVYRCMAHLADAVMRAEDPSLVGASS</sequence>
<dbReference type="Proteomes" id="UP000253741">
    <property type="component" value="Unassembled WGS sequence"/>
</dbReference>
<evidence type="ECO:0000259" key="2">
    <source>
        <dbReference type="PROSITE" id="PS51674"/>
    </source>
</evidence>
<dbReference type="Pfam" id="PF02467">
    <property type="entry name" value="Whib"/>
    <property type="match status" value="1"/>
</dbReference>
<dbReference type="OrthoDB" id="4246507at2"/>
<accession>A0A370AYF2</accession>
<gene>
    <name evidence="3" type="ORF">DVH02_29340</name>
</gene>
<dbReference type="InterPro" id="IPR034768">
    <property type="entry name" value="4FE4S_WBL"/>
</dbReference>
<feature type="compositionally biased region" description="Basic and acidic residues" evidence="1">
    <location>
        <begin position="84"/>
        <end position="93"/>
    </location>
</feature>
<proteinExistence type="predicted"/>
<dbReference type="RefSeq" id="WP_114626888.1">
    <property type="nucleotide sequence ID" value="NZ_QQNA01000290.1"/>
</dbReference>
<evidence type="ECO:0000313" key="3">
    <source>
        <dbReference type="EMBL" id="RDG34667.1"/>
    </source>
</evidence>
<dbReference type="AlphaFoldDB" id="A0A370AYF2"/>
<name>A0A370AYF2_9ACTN</name>
<evidence type="ECO:0000313" key="4">
    <source>
        <dbReference type="Proteomes" id="UP000253741"/>
    </source>
</evidence>